<reference evidence="1 2" key="1">
    <citation type="journal article" date="2013" name="Genome Announc.">
        <title>Draft Genome Sequence of Sphingobium quisquiliarum Strain P25T, a Novel Hexachlorocyclohexane (HCH)-Degrading Bacterium Isolated from an HCH Dumpsite.</title>
        <authorList>
            <person name="Kumar Singh A."/>
            <person name="Sangwan N."/>
            <person name="Sharma A."/>
            <person name="Gupta V."/>
            <person name="Khurana J.P."/>
            <person name="Lal R."/>
        </authorList>
    </citation>
    <scope>NUCLEOTIDE SEQUENCE [LARGE SCALE GENOMIC DNA]</scope>
    <source>
        <strain evidence="1 2">P25</strain>
    </source>
</reference>
<evidence type="ECO:0000313" key="2">
    <source>
        <dbReference type="Proteomes" id="UP000015525"/>
    </source>
</evidence>
<evidence type="ECO:0000313" key="1">
    <source>
        <dbReference type="EMBL" id="EQB05306.1"/>
    </source>
</evidence>
<gene>
    <name evidence="1" type="ORF">L288_12910</name>
</gene>
<protein>
    <submittedName>
        <fullName evidence="1">Uncharacterized protein</fullName>
    </submittedName>
</protein>
<sequence>MKTQSRGFIQLIGQDDLFTACISHLLEESGFELCDYVKQVDDFQEVNRPFLEGITVILTGNEVDSGIIANIGKAYPKSSVIIMTDAPRESYAYWQHVVCVENSVTVDGLVETIDKSQPVRPLAGC</sequence>
<organism evidence="1 2">
    <name type="scientific">Sphingobium quisquiliarum P25</name>
    <dbReference type="NCBI Taxonomy" id="1329909"/>
    <lineage>
        <taxon>Bacteria</taxon>
        <taxon>Pseudomonadati</taxon>
        <taxon>Pseudomonadota</taxon>
        <taxon>Alphaproteobacteria</taxon>
        <taxon>Sphingomonadales</taxon>
        <taxon>Sphingomonadaceae</taxon>
        <taxon>Sphingobium</taxon>
    </lineage>
</organism>
<comment type="caution">
    <text evidence="1">The sequence shown here is derived from an EMBL/GenBank/DDBJ whole genome shotgun (WGS) entry which is preliminary data.</text>
</comment>
<proteinExistence type="predicted"/>
<keyword evidence="2" id="KW-1185">Reference proteome</keyword>
<dbReference type="Proteomes" id="UP000015525">
    <property type="component" value="Unassembled WGS sequence"/>
</dbReference>
<accession>T0GN95</accession>
<name>T0GN95_9SPHN</name>
<dbReference type="EMBL" id="ATHO01000110">
    <property type="protein sequence ID" value="EQB05306.1"/>
    <property type="molecule type" value="Genomic_DNA"/>
</dbReference>
<dbReference type="AlphaFoldDB" id="T0GN95"/>
<dbReference type="RefSeq" id="WP_021238797.1">
    <property type="nucleotide sequence ID" value="NZ_ATHO01000110.1"/>
</dbReference>